<reference evidence="1" key="1">
    <citation type="submission" date="2024-07" db="EMBL/GenBank/DDBJ databases">
        <authorList>
            <person name="Yu S.T."/>
        </authorList>
    </citation>
    <scope>NUCLEOTIDE SEQUENCE</scope>
    <source>
        <strain evidence="1">R21</strain>
    </source>
</reference>
<dbReference type="InterPro" id="IPR016888">
    <property type="entry name" value="UCP028498"/>
</dbReference>
<organism evidence="1">
    <name type="scientific">Streptomyces sp. R21</name>
    <dbReference type="NCBI Taxonomy" id="3238627"/>
    <lineage>
        <taxon>Bacteria</taxon>
        <taxon>Bacillati</taxon>
        <taxon>Actinomycetota</taxon>
        <taxon>Actinomycetes</taxon>
        <taxon>Kitasatosporales</taxon>
        <taxon>Streptomycetaceae</taxon>
        <taxon>Streptomyces</taxon>
    </lineage>
</organism>
<name>A0AB39PMQ7_9ACTN</name>
<accession>A0AB39PMQ7</accession>
<sequence length="51" mass="5612">MTSTCCFTDADPADQPAVDTAYHAKYDAYRGIVDHVLTEQARAATLKLIPR</sequence>
<dbReference type="EMBL" id="CP163435">
    <property type="protein sequence ID" value="XDQ30368.1"/>
    <property type="molecule type" value="Genomic_DNA"/>
</dbReference>
<dbReference type="RefSeq" id="WP_369240239.1">
    <property type="nucleotide sequence ID" value="NZ_CP163435.1"/>
</dbReference>
<evidence type="ECO:0000313" key="1">
    <source>
        <dbReference type="EMBL" id="XDQ30368.1"/>
    </source>
</evidence>
<dbReference type="Pfam" id="PF10012">
    <property type="entry name" value="DUF2255"/>
    <property type="match status" value="1"/>
</dbReference>
<dbReference type="AlphaFoldDB" id="A0AB39PMQ7"/>
<proteinExistence type="predicted"/>
<gene>
    <name evidence="1" type="ORF">AB5J56_39205</name>
</gene>
<protein>
    <submittedName>
        <fullName evidence="1">DUF2255 family protein</fullName>
    </submittedName>
</protein>